<dbReference type="EMBL" id="JBGFUD010003924">
    <property type="protein sequence ID" value="MFH4979174.1"/>
    <property type="molecule type" value="Genomic_DNA"/>
</dbReference>
<evidence type="ECO:0000256" key="11">
    <source>
        <dbReference type="ARBA" id="ARBA00044561"/>
    </source>
</evidence>
<keyword evidence="7" id="KW-0325">Glycoprotein</keyword>
<keyword evidence="3" id="KW-1003">Cell membrane</keyword>
<evidence type="ECO:0000256" key="9">
    <source>
        <dbReference type="ARBA" id="ARBA00044499"/>
    </source>
</evidence>
<keyword evidence="16" id="KW-1185">Reference proteome</keyword>
<evidence type="ECO:0000256" key="12">
    <source>
        <dbReference type="ARBA" id="ARBA00045788"/>
    </source>
</evidence>
<dbReference type="AlphaFoldDB" id="A0ABD6EPE0"/>
<organism evidence="15 16">
    <name type="scientific">Gnathostoma spinigerum</name>
    <dbReference type="NCBI Taxonomy" id="75299"/>
    <lineage>
        <taxon>Eukaryota</taxon>
        <taxon>Metazoa</taxon>
        <taxon>Ecdysozoa</taxon>
        <taxon>Nematoda</taxon>
        <taxon>Chromadorea</taxon>
        <taxon>Rhabditida</taxon>
        <taxon>Spirurina</taxon>
        <taxon>Gnathostomatomorpha</taxon>
        <taxon>Gnathostomatoidea</taxon>
        <taxon>Gnathostomatidae</taxon>
        <taxon>Gnathostoma</taxon>
    </lineage>
</organism>
<dbReference type="GO" id="GO:0048511">
    <property type="term" value="P:rhythmic process"/>
    <property type="evidence" value="ECO:0007669"/>
    <property type="project" value="UniProtKB-KW"/>
</dbReference>
<sequence>MHPTLLLLPLAFARSDMAIVRCYSCTTIDANTVLNDDETKWRRWLEDSGYVPTTVGCADSYINENNARSGVITRNCDAGVCMKVWFRGKSDESHVWRSCVPKHQTGIRSECTKISNSQGEMELCTCEGDLCNIADTVASSRLLQFFSWIIVFFILRRFN</sequence>
<feature type="chain" id="PRO_5044852046" description="UPAR/Ly6 domain-containing protein qvr" evidence="14">
    <location>
        <begin position="19"/>
        <end position="159"/>
    </location>
</feature>
<evidence type="ECO:0000256" key="1">
    <source>
        <dbReference type="ARBA" id="ARBA00004471"/>
    </source>
</evidence>
<dbReference type="CDD" id="cd00117">
    <property type="entry name" value="TFP"/>
    <property type="match status" value="1"/>
</dbReference>
<evidence type="ECO:0000256" key="7">
    <source>
        <dbReference type="ARBA" id="ARBA00023180"/>
    </source>
</evidence>
<comment type="similarity">
    <text evidence="2">Belongs to the quiver family.</text>
</comment>
<proteinExistence type="inferred from homology"/>
<accession>A0ABD6EPE0</accession>
<dbReference type="Pfam" id="PF17064">
    <property type="entry name" value="QVR"/>
    <property type="match status" value="1"/>
</dbReference>
<evidence type="ECO:0000256" key="6">
    <source>
        <dbReference type="ARBA" id="ARBA00023157"/>
    </source>
</evidence>
<evidence type="ECO:0000313" key="15">
    <source>
        <dbReference type="EMBL" id="MFH4979174.1"/>
    </source>
</evidence>
<comment type="caution">
    <text evidence="15">The sequence shown here is derived from an EMBL/GenBank/DDBJ whole genome shotgun (WGS) entry which is preliminary data.</text>
</comment>
<protein>
    <recommendedName>
        <fullName evidence="10">UPAR/Ly6 domain-containing protein qvr</fullName>
    </recommendedName>
    <alternativeName>
        <fullName evidence="11">Protein quiver</fullName>
    </alternativeName>
    <alternativeName>
        <fullName evidence="8">Protein sleepless</fullName>
    </alternativeName>
</protein>
<gene>
    <name evidence="15" type="ORF">AB6A40_005883</name>
</gene>
<dbReference type="Proteomes" id="UP001608902">
    <property type="component" value="Unassembled WGS sequence"/>
</dbReference>
<dbReference type="GO" id="GO:0045121">
    <property type="term" value="C:membrane raft"/>
    <property type="evidence" value="ECO:0007669"/>
    <property type="project" value="UniProtKB-SubCell"/>
</dbReference>
<keyword evidence="5" id="KW-0090">Biological rhythms</keyword>
<keyword evidence="3" id="KW-0472">Membrane</keyword>
<evidence type="ECO:0000256" key="13">
    <source>
        <dbReference type="ARBA" id="ARBA00046769"/>
    </source>
</evidence>
<dbReference type="InterPro" id="IPR050975">
    <property type="entry name" value="Sleep_regulator"/>
</dbReference>
<keyword evidence="4 14" id="KW-0732">Signal</keyword>
<evidence type="ECO:0000256" key="8">
    <source>
        <dbReference type="ARBA" id="ARBA00031037"/>
    </source>
</evidence>
<feature type="signal peptide" evidence="14">
    <location>
        <begin position="1"/>
        <end position="18"/>
    </location>
</feature>
<evidence type="ECO:0000256" key="4">
    <source>
        <dbReference type="ARBA" id="ARBA00022729"/>
    </source>
</evidence>
<comment type="function">
    <text evidence="12">Bifunctional regulator of neuronal activity in the mushroom body, and possibly other regions of the brain, that acts as a signaling molecule required for homeostatic regulation of sleep under normal conditions and after sleep deprivation. Reduces neuronal excitability by enhancing Sh/shaker K(+) channel activity; possibly by stabilizing Sh/shaker to increase protein levels, accelerating its activation kinetics, slowing C-type inactivation and enhancing recovery from inactivation. Specifically affects the A-type K(+) current. Antagonizes nicotinic acetylcholine receptors (nAChRs) to reduce synaptic transmission, possibly by preventing their localization to the cell surface. Required for regulation of neuromuscular excitability and plasticity at neuromuscular junctions.</text>
</comment>
<comment type="subunit">
    <text evidence="13">Interacts (via loop 2 of the three-fingered Ly-6 domain) with Sh/shaker; this interaction may stabilize both components of the complex and may be required for targeting or retention of Sh/shaker to neural cell projections. Interacts (via loop 2 of the three-fingered Ly-6 domain) with nAChRalpha3 and potentially other nicotinic acetylcholine receptors; this interaction is required for antagonism of nicotinic acetylcholine receptors.</text>
</comment>
<evidence type="ECO:0000313" key="16">
    <source>
        <dbReference type="Proteomes" id="UP001608902"/>
    </source>
</evidence>
<dbReference type="PANTHER" id="PTHR33562:SF31">
    <property type="entry name" value="PROTEIN QUIVER"/>
    <property type="match status" value="1"/>
</dbReference>
<reference evidence="15 16" key="1">
    <citation type="submission" date="2024-08" db="EMBL/GenBank/DDBJ databases">
        <title>Gnathostoma spinigerum genome.</title>
        <authorList>
            <person name="Gonzalez-Bertolin B."/>
            <person name="Monzon S."/>
            <person name="Zaballos A."/>
            <person name="Jimenez P."/>
            <person name="Dekumyoy P."/>
            <person name="Varona S."/>
            <person name="Cuesta I."/>
            <person name="Sumanam S."/>
            <person name="Adisakwattana P."/>
            <person name="Gasser R.B."/>
            <person name="Hernandez-Gonzalez A."/>
            <person name="Young N.D."/>
            <person name="Perteguer M.J."/>
        </authorList>
    </citation>
    <scope>NUCLEOTIDE SEQUENCE [LARGE SCALE GENOMIC DNA]</scope>
    <source>
        <strain evidence="15">AL3</strain>
        <tissue evidence="15">Liver</tissue>
    </source>
</reference>
<keyword evidence="6" id="KW-1015">Disulfide bond</keyword>
<name>A0ABD6EPE0_9BILA</name>
<evidence type="ECO:0000256" key="14">
    <source>
        <dbReference type="SAM" id="SignalP"/>
    </source>
</evidence>
<evidence type="ECO:0000256" key="10">
    <source>
        <dbReference type="ARBA" id="ARBA00044524"/>
    </source>
</evidence>
<evidence type="ECO:0000256" key="2">
    <source>
        <dbReference type="ARBA" id="ARBA00010522"/>
    </source>
</evidence>
<dbReference type="GO" id="GO:0005886">
    <property type="term" value="C:plasma membrane"/>
    <property type="evidence" value="ECO:0007669"/>
    <property type="project" value="UniProtKB-SubCell"/>
</dbReference>
<comment type="subcellular location">
    <subcellularLocation>
        <location evidence="1">Cell membrane</location>
        <topology evidence="1">Lipid-anchor</topology>
        <topology evidence="1">GPI-anchor</topology>
        <orientation evidence="1">Extracellular side</orientation>
    </subcellularLocation>
    <subcellularLocation>
        <location evidence="9">Membrane raft</location>
        <topology evidence="9">Lipid-anchor</topology>
        <topology evidence="9">GPI-anchor</topology>
        <orientation evidence="9">Extracellular side</orientation>
    </subcellularLocation>
</comment>
<dbReference type="InterPro" id="IPR031424">
    <property type="entry name" value="QVR-like"/>
</dbReference>
<evidence type="ECO:0000256" key="5">
    <source>
        <dbReference type="ARBA" id="ARBA00023108"/>
    </source>
</evidence>
<dbReference type="PANTHER" id="PTHR33562">
    <property type="entry name" value="ATILLA, ISOFORM B-RELATED-RELATED"/>
    <property type="match status" value="1"/>
</dbReference>
<evidence type="ECO:0000256" key="3">
    <source>
        <dbReference type="ARBA" id="ARBA00022475"/>
    </source>
</evidence>